<dbReference type="PANTHER" id="PTHR48033:SF10">
    <property type="entry name" value="RNA-BINDING PROTEIN SQUID"/>
    <property type="match status" value="1"/>
</dbReference>
<dbReference type="SUPFAM" id="SSF54928">
    <property type="entry name" value="RNA-binding domain, RBD"/>
    <property type="match status" value="2"/>
</dbReference>
<dbReference type="GO" id="GO:0005654">
    <property type="term" value="C:nucleoplasm"/>
    <property type="evidence" value="ECO:0007669"/>
    <property type="project" value="TreeGrafter"/>
</dbReference>
<dbReference type="GeneID" id="136821115"/>
<name>A0A7M5XNF2_9CNID</name>
<accession>A0A7M5XNF2</accession>
<dbReference type="EnsemblMetazoa" id="CLYHEMT024339.1">
    <property type="protein sequence ID" value="CLYHEMP024339.1"/>
    <property type="gene ID" value="CLYHEMG024339"/>
</dbReference>
<sequence>MTSYARDEPRHTDDDEGKLFVGGLAWESDEASIKDYFGQWGPVESVTLKRNKEDPTKHRGFCFVKYFHQSSADACLSKDSHILDGSKIDPKSACPIGVKPEQRTKKIFVGGLQTETTDDALRDYFSQFGEILNNIEYALDHHTKKKRGFCFIEFANEGMVDRIVKDKYHYVAGKKLETKRALTKQQQQEMAAQSATTRLPARAAALSYAGLPIATAGAAYAQPVIYIHPDSLSTSYPLQALGITAGLSAGYPVASTGYTTSLESLYSPYGGTTGARDSRDSRDSRPGPGGRAPRHEPYRK</sequence>
<protein>
    <recommendedName>
        <fullName evidence="5">RRM domain-containing protein</fullName>
    </recommendedName>
</protein>
<dbReference type="AlphaFoldDB" id="A0A7M5XNF2"/>
<dbReference type="InterPro" id="IPR035979">
    <property type="entry name" value="RBD_domain_sf"/>
</dbReference>
<organism evidence="6 7">
    <name type="scientific">Clytia hemisphaerica</name>
    <dbReference type="NCBI Taxonomy" id="252671"/>
    <lineage>
        <taxon>Eukaryota</taxon>
        <taxon>Metazoa</taxon>
        <taxon>Cnidaria</taxon>
        <taxon>Hydrozoa</taxon>
        <taxon>Hydroidolina</taxon>
        <taxon>Leptothecata</taxon>
        <taxon>Obeliida</taxon>
        <taxon>Clytiidae</taxon>
        <taxon>Clytia</taxon>
    </lineage>
</organism>
<dbReference type="GO" id="GO:0003723">
    <property type="term" value="F:RNA binding"/>
    <property type="evidence" value="ECO:0007669"/>
    <property type="project" value="UniProtKB-UniRule"/>
</dbReference>
<evidence type="ECO:0000256" key="4">
    <source>
        <dbReference type="SAM" id="MobiDB-lite"/>
    </source>
</evidence>
<comment type="subcellular location">
    <subcellularLocation>
        <location evidence="1">Nucleus</location>
    </subcellularLocation>
</comment>
<proteinExistence type="predicted"/>
<feature type="domain" description="RRM" evidence="5">
    <location>
        <begin position="17"/>
        <end position="103"/>
    </location>
</feature>
<evidence type="ECO:0000259" key="5">
    <source>
        <dbReference type="PROSITE" id="PS50102"/>
    </source>
</evidence>
<keyword evidence="7" id="KW-1185">Reference proteome</keyword>
<evidence type="ECO:0000313" key="6">
    <source>
        <dbReference type="EnsemblMetazoa" id="CLYHEMP024339.1"/>
    </source>
</evidence>
<dbReference type="Proteomes" id="UP000594262">
    <property type="component" value="Unplaced"/>
</dbReference>
<dbReference type="GO" id="GO:0000785">
    <property type="term" value="C:chromatin"/>
    <property type="evidence" value="ECO:0007669"/>
    <property type="project" value="TreeGrafter"/>
</dbReference>
<dbReference type="RefSeq" id="XP_066933441.1">
    <property type="nucleotide sequence ID" value="XM_067077340.1"/>
</dbReference>
<reference evidence="6" key="1">
    <citation type="submission" date="2021-01" db="UniProtKB">
        <authorList>
            <consortium name="EnsemblMetazoa"/>
        </authorList>
    </citation>
    <scope>IDENTIFICATION</scope>
</reference>
<dbReference type="SMART" id="SM00360">
    <property type="entry name" value="RRM"/>
    <property type="match status" value="2"/>
</dbReference>
<dbReference type="Pfam" id="PF00076">
    <property type="entry name" value="RRM_1"/>
    <property type="match status" value="2"/>
</dbReference>
<dbReference type="InterPro" id="IPR000504">
    <property type="entry name" value="RRM_dom"/>
</dbReference>
<dbReference type="Gene3D" id="3.30.70.330">
    <property type="match status" value="2"/>
</dbReference>
<dbReference type="GO" id="GO:0010468">
    <property type="term" value="P:regulation of gene expression"/>
    <property type="evidence" value="ECO:0007669"/>
    <property type="project" value="TreeGrafter"/>
</dbReference>
<keyword evidence="2" id="KW-0539">Nucleus</keyword>
<evidence type="ECO:0000256" key="3">
    <source>
        <dbReference type="PROSITE-ProRule" id="PRU00176"/>
    </source>
</evidence>
<feature type="domain" description="RRM" evidence="5">
    <location>
        <begin position="105"/>
        <end position="183"/>
    </location>
</feature>
<feature type="region of interest" description="Disordered" evidence="4">
    <location>
        <begin position="266"/>
        <end position="300"/>
    </location>
</feature>
<keyword evidence="3" id="KW-0694">RNA-binding</keyword>
<dbReference type="OrthoDB" id="1875751at2759"/>
<dbReference type="PROSITE" id="PS50102">
    <property type="entry name" value="RRM"/>
    <property type="match status" value="2"/>
</dbReference>
<evidence type="ECO:0000256" key="2">
    <source>
        <dbReference type="ARBA" id="ARBA00023242"/>
    </source>
</evidence>
<evidence type="ECO:0000256" key="1">
    <source>
        <dbReference type="ARBA" id="ARBA00004123"/>
    </source>
</evidence>
<feature type="compositionally biased region" description="Basic and acidic residues" evidence="4">
    <location>
        <begin position="276"/>
        <end position="285"/>
    </location>
</feature>
<dbReference type="InterPro" id="IPR012677">
    <property type="entry name" value="Nucleotide-bd_a/b_plait_sf"/>
</dbReference>
<evidence type="ECO:0000313" key="7">
    <source>
        <dbReference type="Proteomes" id="UP000594262"/>
    </source>
</evidence>
<dbReference type="PANTHER" id="PTHR48033">
    <property type="entry name" value="RNA-BINDING (RRM/RBD/RNP MOTIFS) FAMILY PROTEIN"/>
    <property type="match status" value="1"/>
</dbReference>